<dbReference type="SMART" id="SM00382">
    <property type="entry name" value="AAA"/>
    <property type="match status" value="1"/>
</dbReference>
<keyword evidence="2" id="KW-0540">Nuclease</keyword>
<gene>
    <name evidence="2" type="ORF">QDS18_17205</name>
</gene>
<feature type="domain" description="AAA+ ATPase" evidence="1">
    <location>
        <begin position="194"/>
        <end position="342"/>
    </location>
</feature>
<organism evidence="2 3">
    <name type="scientific">Paenibacillus polymyxa</name>
    <name type="common">Bacillus polymyxa</name>
    <dbReference type="NCBI Taxonomy" id="1406"/>
    <lineage>
        <taxon>Bacteria</taxon>
        <taxon>Bacillati</taxon>
        <taxon>Bacillota</taxon>
        <taxon>Bacilli</taxon>
        <taxon>Bacillales</taxon>
        <taxon>Paenibacillaceae</taxon>
        <taxon>Paenibacillus</taxon>
    </lineage>
</organism>
<dbReference type="GO" id="GO:0004519">
    <property type="term" value="F:endonuclease activity"/>
    <property type="evidence" value="ECO:0007669"/>
    <property type="project" value="UniProtKB-KW"/>
</dbReference>
<dbReference type="Proteomes" id="UP001229409">
    <property type="component" value="Unassembled WGS sequence"/>
</dbReference>
<dbReference type="InterPro" id="IPR007560">
    <property type="entry name" value="Restrct_endonuc_IV_Mrr"/>
</dbReference>
<name>A0AAP3ZZM6_PAEPO</name>
<proteinExistence type="predicted"/>
<accession>A0AAP3ZZM6</accession>
<dbReference type="GO" id="GO:0016787">
    <property type="term" value="F:hydrolase activity"/>
    <property type="evidence" value="ECO:0007669"/>
    <property type="project" value="UniProtKB-KW"/>
</dbReference>
<dbReference type="InterPro" id="IPR011856">
    <property type="entry name" value="tRNA_endonuc-like_dom_sf"/>
</dbReference>
<dbReference type="GO" id="GO:0009307">
    <property type="term" value="P:DNA restriction-modification system"/>
    <property type="evidence" value="ECO:0007669"/>
    <property type="project" value="InterPro"/>
</dbReference>
<comment type="caution">
    <text evidence="2">The sequence shown here is derived from an EMBL/GenBank/DDBJ whole genome shotgun (WGS) entry which is preliminary data.</text>
</comment>
<dbReference type="EMBL" id="JARVWT010000007">
    <property type="protein sequence ID" value="MDH2332591.1"/>
    <property type="molecule type" value="Genomic_DNA"/>
</dbReference>
<dbReference type="InterPro" id="IPR049050">
    <property type="entry name" value="nSTAND3"/>
</dbReference>
<sequence>MPKYDFHELLEPLEFEKLVCDVVQVREGFFVEMYKEGRDSGIDGSYINQGKKTIIQAKRYKNFKQLFSSLKNSELPKVRKLNPDRYILGVSFDFQPGEKEQIIDLFEESIQDKDDILSRTDINRLLEEPNYHWVEWAHPKLWSPSINVLEKILLKSIHRSLYRESAEELKEAIKASTKFAPTQIYREALQKWSRNHVIVISGEPGVGKTTIAYLMALAYLQPEDLDGFIWGNSIEDIYNMLEDDRKQVIILDDFWGSIFHNENTSRKDESRLIKLIQRIIDYGENKRLILTTREYILRQGLQKQPMLKGTLEKYALICTMEKYSNAEKANILFQHLYASNLEHEHVTYLFHNCSQIINHDNYNPRVLALYLNKEPDKVTSAEECFIELCDYFDNPGAFWEDIFLELSQEAQIVALLLLISSTPMNLEDMKRCYAQYIATRSNRMGIKKLSDSISELEKTMIKSFYSDEEDEILLKFNMPSVQDFLYYYIEENTEQFIPELIQCCAYYNQLQFLLEHFSKRSSKQITEMLEQQCILHYVDYPYCYTEPDGSWNWESDGLDDLPNGEEELHRFFQMLHYCDPHFHPTLFNFLKSEINNYCLTMGHGNIEAQYMDLHNLPDIIFRCIKKGMHFNGRNIINQFYQEAFSVYHYMAMEKFQEVFPDEYSIYHENYSPKIKKELKAILLTEIELLDDLCMEIELDMLVDNIPEILNHFGLRYTNQFGEKIASLCGRKPILVQEESIVKTDNNIYIDEEEQSLEIVKEDAENWLFGPNEIPLDDEQISEFITESDLQPSLKKELRKILKNNRHHYIHDYLHTRESITLSLAALHELGNLPDVESSLCIIVIQHLLQQNTNSVIINLIGFCAETFGSFMYLDEPVIRASEFLSSDIYNHYLKNDPVLCEIVFGNLVLQDSQWVRFLHIPIYTFCYAFTTCMEYRNEEDSGGESRQEFWKEVWGNNFDKLKRTIKYNKGTQNSIYYAEFGIYYFKNYDWERRMYRMYQELDPFQFNRLYVSPKIEGYLNQLNYESEESRVKNHLALCKYEFYYDDSGTPHSSTAFISDELSMFEHLNLTKNWDPYPKQLSKSKFKELKNNSDICNKHNENWSVAVYKIKDVELLKEIGAYEETLGLIQELEKVHVKFCSGDYSSIL</sequence>
<evidence type="ECO:0000313" key="2">
    <source>
        <dbReference type="EMBL" id="MDH2332591.1"/>
    </source>
</evidence>
<dbReference type="AlphaFoldDB" id="A0AAP3ZZM6"/>
<reference evidence="2" key="1">
    <citation type="submission" date="2023-04" db="EMBL/GenBank/DDBJ databases">
        <title>Uncovering the Secrets of Slow-Growing Bacteria in Tropical Savanna Soil through Cultivation and Genomic Analysis.</title>
        <authorList>
            <person name="Goncalves O.S."/>
            <person name="Santana M.F."/>
        </authorList>
    </citation>
    <scope>NUCLEOTIDE SEQUENCE</scope>
    <source>
        <strain evidence="2">ANTI</strain>
    </source>
</reference>
<protein>
    <submittedName>
        <fullName evidence="2">Restriction endonuclease</fullName>
        <ecNumber evidence="2">3.1.21.-</ecNumber>
    </submittedName>
</protein>
<keyword evidence="2" id="KW-0255">Endonuclease</keyword>
<dbReference type="Gene3D" id="3.40.50.300">
    <property type="entry name" value="P-loop containing nucleotide triphosphate hydrolases"/>
    <property type="match status" value="1"/>
</dbReference>
<dbReference type="RefSeq" id="WP_279834970.1">
    <property type="nucleotide sequence ID" value="NZ_JARVWT010000007.1"/>
</dbReference>
<dbReference type="Pfam" id="PF04471">
    <property type="entry name" value="Mrr_cat"/>
    <property type="match status" value="1"/>
</dbReference>
<dbReference type="Gene3D" id="3.40.1350.10">
    <property type="match status" value="1"/>
</dbReference>
<dbReference type="SUPFAM" id="SSF52540">
    <property type="entry name" value="P-loop containing nucleoside triphosphate hydrolases"/>
    <property type="match status" value="2"/>
</dbReference>
<dbReference type="InterPro" id="IPR027417">
    <property type="entry name" value="P-loop_NTPase"/>
</dbReference>
<evidence type="ECO:0000259" key="1">
    <source>
        <dbReference type="SMART" id="SM00382"/>
    </source>
</evidence>
<dbReference type="Pfam" id="PF20720">
    <property type="entry name" value="nSTAND3"/>
    <property type="match status" value="1"/>
</dbReference>
<dbReference type="GO" id="GO:0003677">
    <property type="term" value="F:DNA binding"/>
    <property type="evidence" value="ECO:0007669"/>
    <property type="project" value="InterPro"/>
</dbReference>
<dbReference type="EC" id="3.1.21.-" evidence="2"/>
<dbReference type="InterPro" id="IPR003593">
    <property type="entry name" value="AAA+_ATPase"/>
</dbReference>
<evidence type="ECO:0000313" key="3">
    <source>
        <dbReference type="Proteomes" id="UP001229409"/>
    </source>
</evidence>
<keyword evidence="2" id="KW-0378">Hydrolase</keyword>